<sequence length="330" mass="34138">MNEAIAVGALTDVGMRRATNQDAFLAECGVYVVCDGMGGESGGERASAIAVEEFTRLAADGERTRAAIDAAVQRAQRRARALGVELGGIAGTTISGIVLPQWGAGAATSPLAAPHGAHAAAHMPHRGAESVIDDWDATLPGATLDDSTLTGEWQAARGGWAAPCYVVNIGDSRTYHMERADSAVMAWDARTFTQLTHDHSSRQEAIDAGMGEAEAGRRIARNIITRCIGAPHGTHADVFVAPAHGRFIMCSDGCHGELEDATIASIAAAHNDAADAARALVQASLDAGGSDNVTVVVVDMPADRAALGARLEDDEDLGDVHGLDDATVQT</sequence>
<feature type="domain" description="PPM-type phosphatase" evidence="1">
    <location>
        <begin position="6"/>
        <end position="300"/>
    </location>
</feature>
<dbReference type="RefSeq" id="WP_101392883.1">
    <property type="nucleotide sequence ID" value="NZ_PCHB01000001.1"/>
</dbReference>
<dbReference type="Pfam" id="PF13672">
    <property type="entry name" value="PP2C_2"/>
    <property type="match status" value="1"/>
</dbReference>
<reference evidence="2 3" key="1">
    <citation type="submission" date="2017-10" db="EMBL/GenBank/DDBJ databases">
        <title>Bifidobacterium genomics.</title>
        <authorList>
            <person name="Lugli G.A."/>
            <person name="Milani C."/>
            <person name="Mancabelli L."/>
        </authorList>
    </citation>
    <scope>NUCLEOTIDE SEQUENCE [LARGE SCALE GENOMIC DNA]</scope>
    <source>
        <strain evidence="2 3">1744B</strain>
    </source>
</reference>
<dbReference type="InterPro" id="IPR001932">
    <property type="entry name" value="PPM-type_phosphatase-like_dom"/>
</dbReference>
<dbReference type="InterPro" id="IPR036457">
    <property type="entry name" value="PPM-type-like_dom_sf"/>
</dbReference>
<dbReference type="EMBL" id="PCHB01000001">
    <property type="protein sequence ID" value="PKU98708.1"/>
    <property type="molecule type" value="Genomic_DNA"/>
</dbReference>
<accession>A0A2N3QZ76</accession>
<evidence type="ECO:0000313" key="3">
    <source>
        <dbReference type="Proteomes" id="UP000233783"/>
    </source>
</evidence>
<dbReference type="PROSITE" id="PS51746">
    <property type="entry name" value="PPM_2"/>
    <property type="match status" value="1"/>
</dbReference>
<comment type="caution">
    <text evidence="2">The sequence shown here is derived from an EMBL/GenBank/DDBJ whole genome shotgun (WGS) entry which is preliminary data.</text>
</comment>
<name>A0A2N3QZ76_9BIFI</name>
<organism evidence="2 3">
    <name type="scientific">Bifidobacterium pseudolongum subsp. globosum</name>
    <dbReference type="NCBI Taxonomy" id="1690"/>
    <lineage>
        <taxon>Bacteria</taxon>
        <taxon>Bacillati</taxon>
        <taxon>Actinomycetota</taxon>
        <taxon>Actinomycetes</taxon>
        <taxon>Bifidobacteriales</taxon>
        <taxon>Bifidobacteriaceae</taxon>
        <taxon>Bifidobacterium</taxon>
    </lineage>
</organism>
<dbReference type="SMART" id="SM00331">
    <property type="entry name" value="PP2C_SIG"/>
    <property type="match status" value="1"/>
</dbReference>
<dbReference type="CDD" id="cd00143">
    <property type="entry name" value="PP2Cc"/>
    <property type="match status" value="1"/>
</dbReference>
<evidence type="ECO:0000259" key="1">
    <source>
        <dbReference type="PROSITE" id="PS51746"/>
    </source>
</evidence>
<protein>
    <submittedName>
        <fullName evidence="2">Protein phosphatase</fullName>
    </submittedName>
</protein>
<proteinExistence type="predicted"/>
<gene>
    <name evidence="2" type="ORF">CQR56_0036</name>
</gene>
<dbReference type="Gene3D" id="3.60.40.10">
    <property type="entry name" value="PPM-type phosphatase domain"/>
    <property type="match status" value="2"/>
</dbReference>
<evidence type="ECO:0000313" key="2">
    <source>
        <dbReference type="EMBL" id="PKU98708.1"/>
    </source>
</evidence>
<dbReference type="Proteomes" id="UP000233783">
    <property type="component" value="Unassembled WGS sequence"/>
</dbReference>
<dbReference type="SUPFAM" id="SSF81606">
    <property type="entry name" value="PP2C-like"/>
    <property type="match status" value="1"/>
</dbReference>
<dbReference type="SMART" id="SM00332">
    <property type="entry name" value="PP2Cc"/>
    <property type="match status" value="1"/>
</dbReference>
<dbReference type="AlphaFoldDB" id="A0A2N3QZ76"/>